<proteinExistence type="predicted"/>
<name>A0A9N7L888_9BACT</name>
<feature type="region of interest" description="Disordered" evidence="1">
    <location>
        <begin position="87"/>
        <end position="123"/>
    </location>
</feature>
<keyword evidence="3" id="KW-1185">Reference proteome</keyword>
<dbReference type="AlphaFoldDB" id="A0A9N7L888"/>
<evidence type="ECO:0008006" key="4">
    <source>
        <dbReference type="Google" id="ProtNLM"/>
    </source>
</evidence>
<accession>A0A9N7L888</accession>
<dbReference type="InterPro" id="IPR052590">
    <property type="entry name" value="Stress/Virulence-Domain"/>
</dbReference>
<evidence type="ECO:0000313" key="2">
    <source>
        <dbReference type="EMBL" id="BDI32658.1"/>
    </source>
</evidence>
<gene>
    <name evidence="2" type="ORF">CCAX7_47090</name>
</gene>
<dbReference type="InterPro" id="IPR019626">
    <property type="entry name" value="Stress-induced_KGG_rpt"/>
</dbReference>
<reference evidence="2 3" key="1">
    <citation type="journal article" date="2019" name="Int. J. Syst. Evol. Microbiol.">
        <title>Capsulimonas corticalis gen. nov., sp. nov., an aerobic capsulated bacterium, of a novel bacterial order, Capsulimonadales ord. nov., of the class Armatimonadia of the phylum Armatimonadetes.</title>
        <authorList>
            <person name="Li J."/>
            <person name="Kudo C."/>
            <person name="Tonouchi A."/>
        </authorList>
    </citation>
    <scope>NUCLEOTIDE SEQUENCE [LARGE SCALE GENOMIC DNA]</scope>
    <source>
        <strain evidence="2 3">AX-7</strain>
    </source>
</reference>
<dbReference type="KEGG" id="ccot:CCAX7_47090"/>
<protein>
    <recommendedName>
        <fullName evidence="4">General stress protein</fullName>
    </recommendedName>
</protein>
<organism evidence="2 3">
    <name type="scientific">Capsulimonas corticalis</name>
    <dbReference type="NCBI Taxonomy" id="2219043"/>
    <lineage>
        <taxon>Bacteria</taxon>
        <taxon>Bacillati</taxon>
        <taxon>Armatimonadota</taxon>
        <taxon>Armatimonadia</taxon>
        <taxon>Capsulimonadales</taxon>
        <taxon>Capsulimonadaceae</taxon>
        <taxon>Capsulimonas</taxon>
    </lineage>
</organism>
<feature type="compositionally biased region" description="Basic residues" evidence="1">
    <location>
        <begin position="111"/>
        <end position="123"/>
    </location>
</feature>
<evidence type="ECO:0000313" key="3">
    <source>
        <dbReference type="Proteomes" id="UP000287394"/>
    </source>
</evidence>
<dbReference type="PANTHER" id="PTHR36569:SF5">
    <property type="entry name" value="CONIDIATION-SPECIFIC PROTEIN 10 (EUROFUNG)"/>
    <property type="match status" value="1"/>
</dbReference>
<feature type="compositionally biased region" description="Basic and acidic residues" evidence="1">
    <location>
        <begin position="38"/>
        <end position="51"/>
    </location>
</feature>
<feature type="compositionally biased region" description="Basic and acidic residues" evidence="1">
    <location>
        <begin position="87"/>
        <end position="101"/>
    </location>
</feature>
<feature type="compositionally biased region" description="Basic and acidic residues" evidence="1">
    <location>
        <begin position="12"/>
        <end position="30"/>
    </location>
</feature>
<feature type="region of interest" description="Disordered" evidence="1">
    <location>
        <begin position="1"/>
        <end position="69"/>
    </location>
</feature>
<sequence>MAKPGPVAGSEGARKIAEAHRGSHDHDKEGGFAANPDLAREAGRKGGETVKNRYGPSFYQNIGKKGGETVKRERGTAFYAEIGRKGGEMRGQRAAEQRDASVDVNAAPVVPRKRGRPAKNPAK</sequence>
<dbReference type="EMBL" id="AP025739">
    <property type="protein sequence ID" value="BDI32658.1"/>
    <property type="molecule type" value="Genomic_DNA"/>
</dbReference>
<evidence type="ECO:0000256" key="1">
    <source>
        <dbReference type="SAM" id="MobiDB-lite"/>
    </source>
</evidence>
<dbReference type="Proteomes" id="UP000287394">
    <property type="component" value="Chromosome"/>
</dbReference>
<dbReference type="Pfam" id="PF10685">
    <property type="entry name" value="KGG"/>
    <property type="match status" value="1"/>
</dbReference>
<dbReference type="RefSeq" id="WP_218025493.1">
    <property type="nucleotide sequence ID" value="NZ_AP025739.1"/>
</dbReference>
<dbReference type="PANTHER" id="PTHR36569">
    <property type="match status" value="1"/>
</dbReference>